<organism evidence="1 2">
    <name type="scientific">Arthrobacter caoxuetaonis</name>
    <dbReference type="NCBI Taxonomy" id="2886935"/>
    <lineage>
        <taxon>Bacteria</taxon>
        <taxon>Bacillati</taxon>
        <taxon>Actinomycetota</taxon>
        <taxon>Actinomycetes</taxon>
        <taxon>Micrococcales</taxon>
        <taxon>Micrococcaceae</taxon>
        <taxon>Arthrobacter</taxon>
    </lineage>
</organism>
<dbReference type="Gene3D" id="3.40.960.10">
    <property type="entry name" value="VSR Endonuclease"/>
    <property type="match status" value="1"/>
</dbReference>
<dbReference type="SUPFAM" id="SSF52980">
    <property type="entry name" value="Restriction endonuclease-like"/>
    <property type="match status" value="1"/>
</dbReference>
<evidence type="ECO:0000313" key="1">
    <source>
        <dbReference type="EMBL" id="MCC3298755.1"/>
    </source>
</evidence>
<dbReference type="Proteomes" id="UP001139158">
    <property type="component" value="Unassembled WGS sequence"/>
</dbReference>
<reference evidence="1" key="1">
    <citation type="submission" date="2021-10" db="EMBL/GenBank/DDBJ databases">
        <title>Novel species in genus Arthrobacter.</title>
        <authorList>
            <person name="Liu Y."/>
        </authorList>
    </citation>
    <scope>NUCLEOTIDE SEQUENCE</scope>
    <source>
        <strain evidence="1">Zg-Y453</strain>
    </source>
</reference>
<dbReference type="RefSeq" id="WP_227896623.1">
    <property type="nucleotide sequence ID" value="NZ_CP099466.1"/>
</dbReference>
<comment type="caution">
    <text evidence="1">The sequence shown here is derived from an EMBL/GenBank/DDBJ whole genome shotgun (WGS) entry which is preliminary data.</text>
</comment>
<sequence length="320" mass="35618">MRTPKELPDALGPRFFTVYDSDALGVSRERLRHVRIRRISRAIRAVDNLDQAHRELTAPERIAAYTRVTSFSVASHMTAAEAWGFPLPLRFADAADLHITRPAGLARPRRAGVVGHRARLQAGEVTTLHGLVLTSRERTWLDLANILNVHDLTVVADHLIRRPREAFEGRSEPYSTQESLDAILGRHPGQRGVRTAREALRLSRVGADSPPETLLRLALGEAGLPEPEVNAPIVDDDGVLHHEPDLGYRKYRVAVEYEGSGHSDPEQVARDISRDERTRALGWVEVRVSRRHLANDAKPAVEKVRAALWTAGWRAGRPAA</sequence>
<keyword evidence="2" id="KW-1185">Reference proteome</keyword>
<accession>A0A9X1MGF7</accession>
<dbReference type="AlphaFoldDB" id="A0A9X1MGF7"/>
<protein>
    <recommendedName>
        <fullName evidence="3">DUF559 domain-containing protein</fullName>
    </recommendedName>
</protein>
<name>A0A9X1MGF7_9MICC</name>
<evidence type="ECO:0008006" key="3">
    <source>
        <dbReference type="Google" id="ProtNLM"/>
    </source>
</evidence>
<evidence type="ECO:0000313" key="2">
    <source>
        <dbReference type="Proteomes" id="UP001139158"/>
    </source>
</evidence>
<proteinExistence type="predicted"/>
<dbReference type="InterPro" id="IPR011335">
    <property type="entry name" value="Restrct_endonuc-II-like"/>
</dbReference>
<dbReference type="EMBL" id="JAJFZV010000014">
    <property type="protein sequence ID" value="MCC3298755.1"/>
    <property type="molecule type" value="Genomic_DNA"/>
</dbReference>
<gene>
    <name evidence="1" type="ORF">LJ757_13215</name>
</gene>